<gene>
    <name evidence="7" type="ORF">DUE52_12195</name>
</gene>
<dbReference type="InterPro" id="IPR045232">
    <property type="entry name" value="FAM234"/>
</dbReference>
<dbReference type="OrthoDB" id="9816120at2"/>
<name>A0A368JR16_9BACT</name>
<accession>A0A368JR16</accession>
<dbReference type="InterPro" id="IPR055409">
    <property type="entry name" value="Beta-prop_FAM234A_B"/>
</dbReference>
<dbReference type="Gene3D" id="2.40.10.480">
    <property type="match status" value="1"/>
</dbReference>
<keyword evidence="3 5" id="KW-1133">Transmembrane helix</keyword>
<proteinExistence type="predicted"/>
<feature type="domain" description="FAM234A/B beta-propeller" evidence="6">
    <location>
        <begin position="99"/>
        <end position="401"/>
    </location>
</feature>
<dbReference type="PANTHER" id="PTHR21419:SF30">
    <property type="entry name" value="IG-LIKE DOMAIN-CONTAINING PROTEIN"/>
    <property type="match status" value="1"/>
</dbReference>
<evidence type="ECO:0000256" key="4">
    <source>
        <dbReference type="ARBA" id="ARBA00023136"/>
    </source>
</evidence>
<keyword evidence="8" id="KW-1185">Reference proteome</keyword>
<keyword evidence="2 5" id="KW-0812">Transmembrane</keyword>
<dbReference type="GO" id="GO:0016020">
    <property type="term" value="C:membrane"/>
    <property type="evidence" value="ECO:0007669"/>
    <property type="project" value="UniProtKB-SubCell"/>
</dbReference>
<evidence type="ECO:0000256" key="3">
    <source>
        <dbReference type="ARBA" id="ARBA00022989"/>
    </source>
</evidence>
<dbReference type="AlphaFoldDB" id="A0A368JR16"/>
<evidence type="ECO:0000256" key="5">
    <source>
        <dbReference type="SAM" id="Phobius"/>
    </source>
</evidence>
<comment type="caution">
    <text evidence="7">The sequence shown here is derived from an EMBL/GenBank/DDBJ whole genome shotgun (WGS) entry which is preliminary data.</text>
</comment>
<feature type="transmembrane region" description="Helical" evidence="5">
    <location>
        <begin position="29"/>
        <end position="49"/>
    </location>
</feature>
<evidence type="ECO:0000313" key="8">
    <source>
        <dbReference type="Proteomes" id="UP000253383"/>
    </source>
</evidence>
<sequence length="526" mass="57508">MSIKDAPNRLSYSRSSGILTAMTHQRRPLFLLLAFIAVATILLVGYQVMKPKPKSVKREEWTTVFKGLGTLSSPRLADLNNDGILDLVMGAGGIEFKTSDSAIIAVDGANGQLLWNVRAKDQIFGSPLFRDITGDGIPDVFMGGRAAEFKAIDGETGAVIWDYFTNSDNRSESDSGTYNFFSPQFIPDQDGDGFEELVVAAGGYVKALPHDPKRPPGRLLVLSSATGKRLAAAVMPDGFEIYMSVVVADFKKDGNLSIIFGTGGETLEGSLYKASLADLMKNDLSKATRLESGQEKGFVAPPVLADITQDGIVDIIANAVNGRMIAIDGATERVLWWVTIPKTEAYCSLAVGYFTDDGVPDFFTNYGIGTWPNLNRSVQLMVNGKTGRIAFQDSLGSFQESSPLAFDYNRDGFDDALLSLNYNHFSTISNQLMVIDFHNDTTYQISKRQYGANVASTPWLGDLDADGLLDLVYAHEINPVDLLSVKQKKGLKINKLKLAVPVQQNRIWGGYMGSEYNGIFQENKKY</sequence>
<comment type="subcellular location">
    <subcellularLocation>
        <location evidence="1">Membrane</location>
        <topology evidence="1">Single-pass membrane protein</topology>
    </subcellularLocation>
</comment>
<dbReference type="Proteomes" id="UP000253383">
    <property type="component" value="Unassembled WGS sequence"/>
</dbReference>
<dbReference type="Gene3D" id="2.130.10.130">
    <property type="entry name" value="Integrin alpha, N-terminal"/>
    <property type="match status" value="1"/>
</dbReference>
<evidence type="ECO:0000256" key="1">
    <source>
        <dbReference type="ARBA" id="ARBA00004167"/>
    </source>
</evidence>
<evidence type="ECO:0000259" key="6">
    <source>
        <dbReference type="Pfam" id="PF23727"/>
    </source>
</evidence>
<dbReference type="EMBL" id="QOWE01000009">
    <property type="protein sequence ID" value="RCR69124.1"/>
    <property type="molecule type" value="Genomic_DNA"/>
</dbReference>
<evidence type="ECO:0000313" key="7">
    <source>
        <dbReference type="EMBL" id="RCR69124.1"/>
    </source>
</evidence>
<evidence type="ECO:0000256" key="2">
    <source>
        <dbReference type="ARBA" id="ARBA00022692"/>
    </source>
</evidence>
<dbReference type="SUPFAM" id="SSF69318">
    <property type="entry name" value="Integrin alpha N-terminal domain"/>
    <property type="match status" value="2"/>
</dbReference>
<organism evidence="7 8">
    <name type="scientific">Larkinella punicea</name>
    <dbReference type="NCBI Taxonomy" id="2315727"/>
    <lineage>
        <taxon>Bacteria</taxon>
        <taxon>Pseudomonadati</taxon>
        <taxon>Bacteroidota</taxon>
        <taxon>Cytophagia</taxon>
        <taxon>Cytophagales</taxon>
        <taxon>Spirosomataceae</taxon>
        <taxon>Larkinella</taxon>
    </lineage>
</organism>
<reference evidence="7 8" key="1">
    <citation type="submission" date="2018-07" db="EMBL/GenBank/DDBJ databases">
        <title>Genome analysis of Larkinella rosea.</title>
        <authorList>
            <person name="Zhou Z."/>
            <person name="Wang G."/>
        </authorList>
    </citation>
    <scope>NUCLEOTIDE SEQUENCE [LARGE SCALE GENOMIC DNA]</scope>
    <source>
        <strain evidence="8">zzj9</strain>
    </source>
</reference>
<dbReference type="InterPro" id="IPR028994">
    <property type="entry name" value="Integrin_alpha_N"/>
</dbReference>
<keyword evidence="4 5" id="KW-0472">Membrane</keyword>
<dbReference type="PANTHER" id="PTHR21419">
    <property type="match status" value="1"/>
</dbReference>
<protein>
    <recommendedName>
        <fullName evidence="6">FAM234A/B beta-propeller domain-containing protein</fullName>
    </recommendedName>
</protein>
<dbReference type="Pfam" id="PF23727">
    <property type="entry name" value="Beta-prop_FAM234A_B"/>
    <property type="match status" value="1"/>
</dbReference>